<dbReference type="AlphaFoldDB" id="A0A250JB11"/>
<organism evidence="1 2">
    <name type="scientific">Cystobacter fuscus</name>
    <dbReference type="NCBI Taxonomy" id="43"/>
    <lineage>
        <taxon>Bacteria</taxon>
        <taxon>Pseudomonadati</taxon>
        <taxon>Myxococcota</taxon>
        <taxon>Myxococcia</taxon>
        <taxon>Myxococcales</taxon>
        <taxon>Cystobacterineae</taxon>
        <taxon>Archangiaceae</taxon>
        <taxon>Cystobacter</taxon>
    </lineage>
</organism>
<protein>
    <submittedName>
        <fullName evidence="1">Uncharacterized protein</fullName>
    </submittedName>
</protein>
<proteinExistence type="predicted"/>
<dbReference type="KEGG" id="cfus:CYFUS_006561"/>
<reference evidence="1 2" key="1">
    <citation type="submission" date="2017-06" db="EMBL/GenBank/DDBJ databases">
        <title>Sequencing and comparative analysis of myxobacterial genomes.</title>
        <authorList>
            <person name="Rupp O."/>
            <person name="Goesmann A."/>
            <person name="Sogaard-Andersen L."/>
        </authorList>
    </citation>
    <scope>NUCLEOTIDE SEQUENCE [LARGE SCALE GENOMIC DNA]</scope>
    <source>
        <strain evidence="1 2">DSM 52655</strain>
    </source>
</reference>
<dbReference type="EMBL" id="CP022098">
    <property type="protein sequence ID" value="ATB41099.1"/>
    <property type="molecule type" value="Genomic_DNA"/>
</dbReference>
<evidence type="ECO:0000313" key="1">
    <source>
        <dbReference type="EMBL" id="ATB41099.1"/>
    </source>
</evidence>
<evidence type="ECO:0000313" key="2">
    <source>
        <dbReference type="Proteomes" id="UP000217257"/>
    </source>
</evidence>
<gene>
    <name evidence="1" type="ORF">CYFUS_006561</name>
</gene>
<dbReference type="Proteomes" id="UP000217257">
    <property type="component" value="Chromosome"/>
</dbReference>
<name>A0A250JB11_9BACT</name>
<sequence>MNPVQEFLEVLRREAAHFGPELARTAYARGLAVTLKDGATRPIPVTATPVILDAAEIRRRATLSAHLASATLKVTRTVLAGEQRELLLGGLSPLERALTERTFANVKRLATTRVDYFVDTRPRALEVNATIPAMQGYSDIAARTFIEGVARHVRYPEEKLPALLTANGSNARALYDALLEGHAAERDGREPRTLALLCRRHDAQLSEQRYLCERFREFGVDADVVHPDEVSGEEHFEVRGKRYELVYRHLFTRRLEETPAPWVEDFFSTVPGRKAVLLNPPISPVEVKTTFALVSRALMDGAFAAAAGLTPEELEAIRASVPWTRPFRHGPEQGPEGEPVADLVARVVAEPSRFVLKRAWDYGGRAVYLGRSVGTPAFEERSRAAYGGVLSWAELCERAASDSRGGGFVVQEVVESPPEEHLLCEERGLTSLRLHVDYSAYASVGLERQPAWGGVCRGSTSEIVNIVGGGGVLPLITTEVAQALLDAWKAREFQGSDTFGKG</sequence>
<dbReference type="SUPFAM" id="SSF56059">
    <property type="entry name" value="Glutathione synthetase ATP-binding domain-like"/>
    <property type="match status" value="1"/>
</dbReference>
<accession>A0A250JB11</accession>